<dbReference type="AlphaFoldDB" id="A0A411MP82"/>
<proteinExistence type="predicted"/>
<protein>
    <submittedName>
        <fullName evidence="1">Uncharacterized protein</fullName>
    </submittedName>
</protein>
<dbReference type="KEGG" id="ptk:EXN22_24245"/>
<keyword evidence="2" id="KW-1185">Reference proteome</keyword>
<dbReference type="Proteomes" id="UP000291130">
    <property type="component" value="Chromosome"/>
</dbReference>
<evidence type="ECO:0000313" key="1">
    <source>
        <dbReference type="EMBL" id="QBF28642.1"/>
    </source>
</evidence>
<name>A0A411MP82_9PSED</name>
<accession>A0A411MP82</accession>
<reference evidence="1 2" key="1">
    <citation type="submission" date="2019-02" db="EMBL/GenBank/DDBJ databases">
        <title>Complete genome sequence of Pseudomonas sp. SNU WT1 isolated from rainbow trout.</title>
        <authorList>
            <person name="Oh W.T."/>
            <person name="Park S.C."/>
        </authorList>
    </citation>
    <scope>NUCLEOTIDE SEQUENCE [LARGE SCALE GENOMIC DNA]</scope>
    <source>
        <strain evidence="1 2">SNU WT1</strain>
    </source>
</reference>
<sequence length="108" mass="11953">MLNGNTCNCCRICSRVNPALVLEGLDIYRRLALALALSMALTLLQPFACGALRVHQFCQRTGGSTMIDPVAAAHTSVNRLHYRPGNPERSAWFAERVGEFHFFSLTTN</sequence>
<evidence type="ECO:0000313" key="2">
    <source>
        <dbReference type="Proteomes" id="UP000291130"/>
    </source>
</evidence>
<organism evidence="1 2">
    <name type="scientific">Pseudomonas tructae</name>
    <dbReference type="NCBI Taxonomy" id="2518644"/>
    <lineage>
        <taxon>Bacteria</taxon>
        <taxon>Pseudomonadati</taxon>
        <taxon>Pseudomonadota</taxon>
        <taxon>Gammaproteobacteria</taxon>
        <taxon>Pseudomonadales</taxon>
        <taxon>Pseudomonadaceae</taxon>
        <taxon>Pseudomonas</taxon>
    </lineage>
</organism>
<dbReference type="OrthoDB" id="6402824at2"/>
<dbReference type="EMBL" id="CP035952">
    <property type="protein sequence ID" value="QBF28642.1"/>
    <property type="molecule type" value="Genomic_DNA"/>
</dbReference>
<gene>
    <name evidence="1" type="ORF">EXN22_24245</name>
</gene>